<evidence type="ECO:0000259" key="4">
    <source>
        <dbReference type="PROSITE" id="PS50893"/>
    </source>
</evidence>
<evidence type="ECO:0000256" key="3">
    <source>
        <dbReference type="ARBA" id="ARBA00022840"/>
    </source>
</evidence>
<name>A0A364K725_9BACL</name>
<dbReference type="GO" id="GO:0005524">
    <property type="term" value="F:ATP binding"/>
    <property type="evidence" value="ECO:0007669"/>
    <property type="project" value="UniProtKB-KW"/>
</dbReference>
<dbReference type="AlphaFoldDB" id="A0A364K725"/>
<dbReference type="PANTHER" id="PTHR42939">
    <property type="entry name" value="ABC TRANSPORTER ATP-BINDING PROTEIN ALBC-RELATED"/>
    <property type="match status" value="1"/>
</dbReference>
<accession>A0A364K725</accession>
<dbReference type="PROSITE" id="PS00211">
    <property type="entry name" value="ABC_TRANSPORTER_1"/>
    <property type="match status" value="1"/>
</dbReference>
<organism evidence="5 6">
    <name type="scientific">Thermoflavimicrobium daqui</name>
    <dbReference type="NCBI Taxonomy" id="2137476"/>
    <lineage>
        <taxon>Bacteria</taxon>
        <taxon>Bacillati</taxon>
        <taxon>Bacillota</taxon>
        <taxon>Bacilli</taxon>
        <taxon>Bacillales</taxon>
        <taxon>Thermoactinomycetaceae</taxon>
        <taxon>Thermoflavimicrobium</taxon>
    </lineage>
</organism>
<keyword evidence="1" id="KW-0813">Transport</keyword>
<keyword evidence="6" id="KW-1185">Reference proteome</keyword>
<keyword evidence="2" id="KW-0547">Nucleotide-binding</keyword>
<evidence type="ECO:0000313" key="5">
    <source>
        <dbReference type="EMBL" id="RAL26106.1"/>
    </source>
</evidence>
<dbReference type="RefSeq" id="WP_113657791.1">
    <property type="nucleotide sequence ID" value="NZ_KZ845664.1"/>
</dbReference>
<proteinExistence type="predicted"/>
<feature type="domain" description="ABC transporter" evidence="4">
    <location>
        <begin position="5"/>
        <end position="230"/>
    </location>
</feature>
<dbReference type="InterPro" id="IPR017871">
    <property type="entry name" value="ABC_transporter-like_CS"/>
</dbReference>
<dbReference type="Pfam" id="PF00005">
    <property type="entry name" value="ABC_tran"/>
    <property type="match status" value="1"/>
</dbReference>
<evidence type="ECO:0000256" key="1">
    <source>
        <dbReference type="ARBA" id="ARBA00022448"/>
    </source>
</evidence>
<dbReference type="InterPro" id="IPR051782">
    <property type="entry name" value="ABC_Transporter_VariousFunc"/>
</dbReference>
<dbReference type="InterPro" id="IPR003439">
    <property type="entry name" value="ABC_transporter-like_ATP-bd"/>
</dbReference>
<dbReference type="SMART" id="SM00382">
    <property type="entry name" value="AAA"/>
    <property type="match status" value="1"/>
</dbReference>
<dbReference type="SUPFAM" id="SSF52540">
    <property type="entry name" value="P-loop containing nucleoside triphosphate hydrolases"/>
    <property type="match status" value="1"/>
</dbReference>
<dbReference type="Proteomes" id="UP000251213">
    <property type="component" value="Unassembled WGS sequence"/>
</dbReference>
<dbReference type="PROSITE" id="PS50893">
    <property type="entry name" value="ABC_TRANSPORTER_2"/>
    <property type="match status" value="1"/>
</dbReference>
<dbReference type="CDD" id="cd03230">
    <property type="entry name" value="ABC_DR_subfamily_A"/>
    <property type="match status" value="1"/>
</dbReference>
<dbReference type="PANTHER" id="PTHR42939:SF3">
    <property type="entry name" value="ABC TRANSPORTER ATP-BINDING COMPONENT"/>
    <property type="match status" value="1"/>
</dbReference>
<keyword evidence="3 5" id="KW-0067">ATP-binding</keyword>
<dbReference type="InterPro" id="IPR003593">
    <property type="entry name" value="AAA+_ATPase"/>
</dbReference>
<dbReference type="Gene3D" id="3.40.50.300">
    <property type="entry name" value="P-loop containing nucleotide triphosphate hydrolases"/>
    <property type="match status" value="1"/>
</dbReference>
<sequence length="285" mass="32889">MTLALEVNHVSKAYQDFMIEDLSFSVPKGYIMGLIGPNGAGKSTTIKMILNLVKKDRGSIKIFGFDHIEHEIKVRERIGMVFDENHFYEDLTCAQVKKIIARFYKNWDERIYHNYMKQFQLPHDKKVKELSKGMKMKFAIAMALSHHAELIIMDEPTAGLDPIVRSEVLDILQEIVLDENKSVLFSTHITTDLEKIADYLTFIHDGQVVFSEAKDDVLEHYWLVKGDDSLLDQDRRHLFVGIRKSDYGFVGLTRDVEQVRGSLKNSVIYEKPSLEEIMIYTVKKG</sequence>
<dbReference type="InterPro" id="IPR027417">
    <property type="entry name" value="P-loop_NTPase"/>
</dbReference>
<dbReference type="EMBL" id="QJKK01000002">
    <property type="protein sequence ID" value="RAL26106.1"/>
    <property type="molecule type" value="Genomic_DNA"/>
</dbReference>
<dbReference type="OrthoDB" id="9804819at2"/>
<reference evidence="5 6" key="1">
    <citation type="submission" date="2018-06" db="EMBL/GenBank/DDBJ databases">
        <title>Thermoflavimicrobium daqus sp. nov., a thermophilic microbe isolated from Moutai-flavour Daqu.</title>
        <authorList>
            <person name="Wang X."/>
            <person name="Zhou H."/>
        </authorList>
    </citation>
    <scope>NUCLEOTIDE SEQUENCE [LARGE SCALE GENOMIC DNA]</scope>
    <source>
        <strain evidence="5 6">FBKL4.011</strain>
    </source>
</reference>
<evidence type="ECO:0000256" key="2">
    <source>
        <dbReference type="ARBA" id="ARBA00022741"/>
    </source>
</evidence>
<gene>
    <name evidence="5" type="ORF">DL897_03635</name>
</gene>
<comment type="caution">
    <text evidence="5">The sequence shown here is derived from an EMBL/GenBank/DDBJ whole genome shotgun (WGS) entry which is preliminary data.</text>
</comment>
<evidence type="ECO:0000313" key="6">
    <source>
        <dbReference type="Proteomes" id="UP000251213"/>
    </source>
</evidence>
<reference evidence="5 6" key="2">
    <citation type="submission" date="2018-06" db="EMBL/GenBank/DDBJ databases">
        <authorList>
            <person name="Zhirakovskaya E."/>
        </authorList>
    </citation>
    <scope>NUCLEOTIDE SEQUENCE [LARGE SCALE GENOMIC DNA]</scope>
    <source>
        <strain evidence="5 6">FBKL4.011</strain>
    </source>
</reference>
<protein>
    <submittedName>
        <fullName evidence="5">Sodium ABC transporter ATP-binding protein</fullName>
    </submittedName>
</protein>
<dbReference type="GO" id="GO:0016887">
    <property type="term" value="F:ATP hydrolysis activity"/>
    <property type="evidence" value="ECO:0007669"/>
    <property type="project" value="InterPro"/>
</dbReference>